<sequence>MYARYGPDFNYYDTRVQSLSYILSIVVKILIHGRGLDSTFWVDVSPSLPLICVGVMAHFHGTIHGTEHIGLPFTCTVINCSTAKLQAGGIYVPWPSKSVEGKKRQPSQKGPLVLIASHPHMKLARLIAPRPLEMPPKSTVTPFKSLRRYLKMTDERQSGQWDHFIGVSRQEVDQWQAKRP</sequence>
<reference evidence="1" key="2">
    <citation type="submission" date="2020-05" db="EMBL/GenBank/DDBJ databases">
        <authorList>
            <person name="Kim H.-S."/>
            <person name="Proctor R.H."/>
            <person name="Brown D.W."/>
        </authorList>
    </citation>
    <scope>NUCLEOTIDE SEQUENCE</scope>
    <source>
        <strain evidence="1">NRRL 45417</strain>
    </source>
</reference>
<evidence type="ECO:0000313" key="1">
    <source>
        <dbReference type="EMBL" id="KAF4953928.1"/>
    </source>
</evidence>
<reference evidence="1" key="1">
    <citation type="journal article" date="2020" name="BMC Genomics">
        <title>Correction to: Identification and distribution of gene clusters required for synthesis of sphingolipid metabolism inhibitors in diverse species of the filamentous fungus Fusarium.</title>
        <authorList>
            <person name="Kim H.S."/>
            <person name="Lohmar J.M."/>
            <person name="Busman M."/>
            <person name="Brown D.W."/>
            <person name="Naumann T.A."/>
            <person name="Divon H.H."/>
            <person name="Lysoe E."/>
            <person name="Uhlig S."/>
            <person name="Proctor R.H."/>
        </authorList>
    </citation>
    <scope>NUCLEOTIDE SEQUENCE</scope>
    <source>
        <strain evidence="1">NRRL 45417</strain>
    </source>
</reference>
<gene>
    <name evidence="1" type="ORF">FGADI_5720</name>
</gene>
<evidence type="ECO:0000313" key="2">
    <source>
        <dbReference type="Proteomes" id="UP000604273"/>
    </source>
</evidence>
<comment type="caution">
    <text evidence="1">The sequence shown here is derived from an EMBL/GenBank/DDBJ whole genome shotgun (WGS) entry which is preliminary data.</text>
</comment>
<dbReference type="AlphaFoldDB" id="A0A8H4WX00"/>
<accession>A0A8H4WX00</accession>
<dbReference type="Proteomes" id="UP000604273">
    <property type="component" value="Unassembled WGS sequence"/>
</dbReference>
<organism evidence="1 2">
    <name type="scientific">Fusarium gaditjirri</name>
    <dbReference type="NCBI Taxonomy" id="282569"/>
    <lineage>
        <taxon>Eukaryota</taxon>
        <taxon>Fungi</taxon>
        <taxon>Dikarya</taxon>
        <taxon>Ascomycota</taxon>
        <taxon>Pezizomycotina</taxon>
        <taxon>Sordariomycetes</taxon>
        <taxon>Hypocreomycetidae</taxon>
        <taxon>Hypocreales</taxon>
        <taxon>Nectriaceae</taxon>
        <taxon>Fusarium</taxon>
        <taxon>Fusarium nisikadoi species complex</taxon>
    </lineage>
</organism>
<dbReference type="EMBL" id="JABFAI010000132">
    <property type="protein sequence ID" value="KAF4953928.1"/>
    <property type="molecule type" value="Genomic_DNA"/>
</dbReference>
<proteinExistence type="predicted"/>
<name>A0A8H4WX00_9HYPO</name>
<keyword evidence="2" id="KW-1185">Reference proteome</keyword>
<protein>
    <submittedName>
        <fullName evidence="1">Uncharacterized protein</fullName>
    </submittedName>
</protein>